<dbReference type="GO" id="GO:0008713">
    <property type="term" value="F:ADP-heptose-lipopolysaccharide heptosyltransferase activity"/>
    <property type="evidence" value="ECO:0007669"/>
    <property type="project" value="TreeGrafter"/>
</dbReference>
<gene>
    <name evidence="3" type="ORF">VV01_18660</name>
</gene>
<dbReference type="CDD" id="cd03789">
    <property type="entry name" value="GT9_LPS_heptosyltransferase"/>
    <property type="match status" value="1"/>
</dbReference>
<organism evidence="3 4">
    <name type="scientific">Luteipulveratus halotolerans</name>
    <dbReference type="NCBI Taxonomy" id="1631356"/>
    <lineage>
        <taxon>Bacteria</taxon>
        <taxon>Bacillati</taxon>
        <taxon>Actinomycetota</taxon>
        <taxon>Actinomycetes</taxon>
        <taxon>Micrococcales</taxon>
        <taxon>Dermacoccaceae</taxon>
        <taxon>Luteipulveratus</taxon>
    </lineage>
</organism>
<dbReference type="GO" id="GO:0005829">
    <property type="term" value="C:cytosol"/>
    <property type="evidence" value="ECO:0007669"/>
    <property type="project" value="TreeGrafter"/>
</dbReference>
<dbReference type="Proteomes" id="UP000037397">
    <property type="component" value="Unassembled WGS sequence"/>
</dbReference>
<dbReference type="Gene3D" id="3.40.50.2000">
    <property type="entry name" value="Glycogen Phosphorylase B"/>
    <property type="match status" value="2"/>
</dbReference>
<dbReference type="AlphaFoldDB" id="A0A0L6CLU2"/>
<keyword evidence="4" id="KW-1185">Reference proteome</keyword>
<dbReference type="STRING" id="1631356.VV01_18660"/>
<evidence type="ECO:0000313" key="4">
    <source>
        <dbReference type="Proteomes" id="UP000037397"/>
    </source>
</evidence>
<dbReference type="PATRIC" id="fig|1631356.3.peg.3728"/>
<keyword evidence="1" id="KW-0328">Glycosyltransferase</keyword>
<dbReference type="EMBL" id="LAIR01000002">
    <property type="protein sequence ID" value="KNX38704.1"/>
    <property type="molecule type" value="Genomic_DNA"/>
</dbReference>
<dbReference type="PANTHER" id="PTHR30160">
    <property type="entry name" value="TETRAACYLDISACCHARIDE 4'-KINASE-RELATED"/>
    <property type="match status" value="1"/>
</dbReference>
<dbReference type="InterPro" id="IPR002201">
    <property type="entry name" value="Glyco_trans_9"/>
</dbReference>
<comment type="caution">
    <text evidence="3">The sequence shown here is derived from an EMBL/GenBank/DDBJ whole genome shotgun (WGS) entry which is preliminary data.</text>
</comment>
<reference evidence="4" key="1">
    <citation type="submission" date="2015-03" db="EMBL/GenBank/DDBJ databases">
        <title>Luteipulveratus halotolerans sp. nov., a novel actinobacterium (Dermacoccaceae) from Sarawak, Malaysia.</title>
        <authorList>
            <person name="Juboi H."/>
            <person name="Basik A."/>
            <person name="Shamsul S.S."/>
            <person name="Arnold P."/>
            <person name="Schmitt E.K."/>
            <person name="Sanglier J.-J."/>
            <person name="Yeo T."/>
        </authorList>
    </citation>
    <scope>NUCLEOTIDE SEQUENCE [LARGE SCALE GENOMIC DNA]</scope>
    <source>
        <strain evidence="4">C296001</strain>
    </source>
</reference>
<evidence type="ECO:0000256" key="1">
    <source>
        <dbReference type="ARBA" id="ARBA00022676"/>
    </source>
</evidence>
<protein>
    <submittedName>
        <fullName evidence="3">Glycosyl transferase</fullName>
    </submittedName>
</protein>
<dbReference type="RefSeq" id="WP_050671198.1">
    <property type="nucleotide sequence ID" value="NZ_LAIR01000002.1"/>
</dbReference>
<sequence length="348" mass="35027">MTRVLAVRLDSVGDVLLTGPAVRALAAHGAHVDLLASPLGAEAARLLPGVRDVLVHDPAWSGPEPAPLDADSVADLVATLRARAYDVAVVFTSYHQSALPAAMIARLAGVPRVAGASEDYAGSLLDVRHRRVPGADDDGGPAGGHEVEAALALAEAAGFTLPADDDRCLSVRAPAHRRTDLRSPYVVVHPGSAASTRGLPPELARGAVLALAAAGYQLVVTGAASERALAAQVAGREAVDLAGTTDLTQLAGVLAGADAVLVGNTGPAHLAAAVGTPVVSLFAPVVPAARWAPWGVPTVLLGDQHAACALTRARTCPVAGHPCLSGVTVGQVVDAVADVSARRQPCAS</sequence>
<accession>A0A0L6CLU2</accession>
<proteinExistence type="predicted"/>
<dbReference type="SUPFAM" id="SSF53756">
    <property type="entry name" value="UDP-Glycosyltransferase/glycogen phosphorylase"/>
    <property type="match status" value="1"/>
</dbReference>
<evidence type="ECO:0000313" key="3">
    <source>
        <dbReference type="EMBL" id="KNX38704.1"/>
    </source>
</evidence>
<keyword evidence="2 3" id="KW-0808">Transferase</keyword>
<dbReference type="InterPro" id="IPR051199">
    <property type="entry name" value="LPS_LOS_Heptosyltrfase"/>
</dbReference>
<dbReference type="Pfam" id="PF01075">
    <property type="entry name" value="Glyco_transf_9"/>
    <property type="match status" value="1"/>
</dbReference>
<dbReference type="GO" id="GO:0009244">
    <property type="term" value="P:lipopolysaccharide core region biosynthetic process"/>
    <property type="evidence" value="ECO:0007669"/>
    <property type="project" value="TreeGrafter"/>
</dbReference>
<dbReference type="OrthoDB" id="9783989at2"/>
<name>A0A0L6CLU2_9MICO</name>
<dbReference type="PANTHER" id="PTHR30160:SF1">
    <property type="entry name" value="LIPOPOLYSACCHARIDE 1,2-N-ACETYLGLUCOSAMINETRANSFERASE-RELATED"/>
    <property type="match status" value="1"/>
</dbReference>
<evidence type="ECO:0000256" key="2">
    <source>
        <dbReference type="ARBA" id="ARBA00022679"/>
    </source>
</evidence>